<accession>A0ABT7HI79</accession>
<dbReference type="SUPFAM" id="SSF161098">
    <property type="entry name" value="MetI-like"/>
    <property type="match status" value="1"/>
</dbReference>
<evidence type="ECO:0000256" key="8">
    <source>
        <dbReference type="ARBA" id="ARBA00023136"/>
    </source>
</evidence>
<evidence type="ECO:0000313" key="12">
    <source>
        <dbReference type="EMBL" id="MDK9580228.1"/>
    </source>
</evidence>
<evidence type="ECO:0000256" key="5">
    <source>
        <dbReference type="ARBA" id="ARBA00022692"/>
    </source>
</evidence>
<dbReference type="SMART" id="SM00062">
    <property type="entry name" value="PBPb"/>
    <property type="match status" value="1"/>
</dbReference>
<keyword evidence="10" id="KW-0732">Signal</keyword>
<keyword evidence="4" id="KW-1003">Cell membrane</keyword>
<dbReference type="InterPro" id="IPR043429">
    <property type="entry name" value="ArtM/GltK/GlnP/TcyL/YhdX-like"/>
</dbReference>
<keyword evidence="5 9" id="KW-0812">Transmembrane</keyword>
<feature type="signal peptide" evidence="10">
    <location>
        <begin position="1"/>
        <end position="18"/>
    </location>
</feature>
<comment type="caution">
    <text evidence="12">The sequence shown here is derived from an EMBL/GenBank/DDBJ whole genome shotgun (WGS) entry which is preliminary data.</text>
</comment>
<keyword evidence="7 9" id="KW-1133">Transmembrane helix</keyword>
<proteinExistence type="inferred from homology"/>
<dbReference type="Pfam" id="PF00528">
    <property type="entry name" value="BPD_transp_1"/>
    <property type="match status" value="1"/>
</dbReference>
<evidence type="ECO:0000256" key="6">
    <source>
        <dbReference type="ARBA" id="ARBA00022970"/>
    </source>
</evidence>
<evidence type="ECO:0000313" key="13">
    <source>
        <dbReference type="Proteomes" id="UP001225134"/>
    </source>
</evidence>
<dbReference type="Gene3D" id="3.40.190.10">
    <property type="entry name" value="Periplasmic binding protein-like II"/>
    <property type="match status" value="2"/>
</dbReference>
<comment type="subcellular location">
    <subcellularLocation>
        <location evidence="1 9">Cell membrane</location>
        <topology evidence="1 9">Multi-pass membrane protein</topology>
    </subcellularLocation>
</comment>
<dbReference type="PANTHER" id="PTHR30614:SF20">
    <property type="entry name" value="GLUTAMINE TRANSPORT SYSTEM PERMEASE PROTEIN GLNP"/>
    <property type="match status" value="1"/>
</dbReference>
<evidence type="ECO:0000256" key="4">
    <source>
        <dbReference type="ARBA" id="ARBA00022475"/>
    </source>
</evidence>
<dbReference type="PROSITE" id="PS51257">
    <property type="entry name" value="PROKAR_LIPOPROTEIN"/>
    <property type="match status" value="1"/>
</dbReference>
<gene>
    <name evidence="12" type="ORF">QQA45_01670</name>
</gene>
<feature type="chain" id="PRO_5047413314" evidence="10">
    <location>
        <begin position="19"/>
        <end position="494"/>
    </location>
</feature>
<sequence>MKKIIAILFMLLSLIACNVEKKQVLRVGMEVGYAPFNWFQETGENGAVKISTGYANGYDVKIAKIIAEKLNMKLEIVPSDWDSLLGPAINSNKIDLVIAGMSPTEERKKSLDFTKAYYNSDIVIVVKKNGNYAKAKKLEDLSTARLTGQLNTIHYSLLSQIKGLKKLPAMENFPSMIVALNSNKIDGYIAEKPSALSAKFSDPNIDFIEFKQNEGFKYNKEEINVAIGLKKGNKTLLNKVNKALSEISDEKKDSLMEEAIAQQPLSGQKNMNFLQWTKQILQTYWKKYLVGTLITLFLASFGTVVGTLIGMVVALVNTSKGNKVLKFINWLYILIFRGTPMIVQAMILYYGLGQILGINLKPLTAALIIISINTGAYISEILRGGITSIDKGQYEASTSLGFTHKQTMMYIILPQAFRNSLPAIGNEFIVNIKDSSVLFAIGVTELYTISKQVAGTNFRYYEVFLITCLIYFVLTTIFSKLVNYLEKRLDGDAL</sequence>
<feature type="transmembrane region" description="Helical" evidence="9">
    <location>
        <begin position="460"/>
        <end position="479"/>
    </location>
</feature>
<evidence type="ECO:0000256" key="1">
    <source>
        <dbReference type="ARBA" id="ARBA00004651"/>
    </source>
</evidence>
<protein>
    <submittedName>
        <fullName evidence="12">ABC transporter substrate-binding protein/permease</fullName>
    </submittedName>
</protein>
<evidence type="ECO:0000256" key="2">
    <source>
        <dbReference type="ARBA" id="ARBA00010072"/>
    </source>
</evidence>
<feature type="transmembrane region" description="Helical" evidence="9">
    <location>
        <begin position="288"/>
        <end position="316"/>
    </location>
</feature>
<dbReference type="InterPro" id="IPR035906">
    <property type="entry name" value="MetI-like_sf"/>
</dbReference>
<dbReference type="PANTHER" id="PTHR30614">
    <property type="entry name" value="MEMBRANE COMPONENT OF AMINO ACID ABC TRANSPORTER"/>
    <property type="match status" value="1"/>
</dbReference>
<keyword evidence="3 9" id="KW-0813">Transport</keyword>
<dbReference type="Proteomes" id="UP001225134">
    <property type="component" value="Unassembled WGS sequence"/>
</dbReference>
<dbReference type="InterPro" id="IPR000515">
    <property type="entry name" value="MetI-like"/>
</dbReference>
<evidence type="ECO:0000256" key="3">
    <source>
        <dbReference type="ARBA" id="ARBA00022448"/>
    </source>
</evidence>
<organism evidence="12 13">
    <name type="scientific">Sneathia sanguinegens</name>
    <dbReference type="NCBI Taxonomy" id="40543"/>
    <lineage>
        <taxon>Bacteria</taxon>
        <taxon>Fusobacteriati</taxon>
        <taxon>Fusobacteriota</taxon>
        <taxon>Fusobacteriia</taxon>
        <taxon>Fusobacteriales</taxon>
        <taxon>Leptotrichiaceae</taxon>
        <taxon>Sneathia</taxon>
    </lineage>
</organism>
<name>A0ABT7HI79_9FUSO</name>
<dbReference type="EMBL" id="JASSPP010000002">
    <property type="protein sequence ID" value="MDK9580228.1"/>
    <property type="molecule type" value="Genomic_DNA"/>
</dbReference>
<keyword evidence="13" id="KW-1185">Reference proteome</keyword>
<dbReference type="InterPro" id="IPR001638">
    <property type="entry name" value="Solute-binding_3/MltF_N"/>
</dbReference>
<evidence type="ECO:0000256" key="9">
    <source>
        <dbReference type="RuleBase" id="RU363032"/>
    </source>
</evidence>
<dbReference type="PROSITE" id="PS50928">
    <property type="entry name" value="ABC_TM1"/>
    <property type="match status" value="1"/>
</dbReference>
<dbReference type="RefSeq" id="WP_285152609.1">
    <property type="nucleotide sequence ID" value="NZ_JASSPP010000002.1"/>
</dbReference>
<feature type="transmembrane region" description="Helical" evidence="9">
    <location>
        <begin position="363"/>
        <end position="382"/>
    </location>
</feature>
<dbReference type="SUPFAM" id="SSF53850">
    <property type="entry name" value="Periplasmic binding protein-like II"/>
    <property type="match status" value="1"/>
</dbReference>
<dbReference type="Pfam" id="PF00497">
    <property type="entry name" value="SBP_bac_3"/>
    <property type="match status" value="1"/>
</dbReference>
<reference evidence="12 13" key="1">
    <citation type="submission" date="2023-06" db="EMBL/GenBank/DDBJ databases">
        <title>Antibody response to the Sneathia vaginalis cytopathogenic toxin A during pregnancy.</title>
        <authorList>
            <person name="Mccoy Z.T."/>
            <person name="Serrano M.G."/>
            <person name="Spaine K."/>
            <person name="Edwards D.J."/>
            <person name="Buck G.A."/>
            <person name="Jefferson K."/>
        </authorList>
    </citation>
    <scope>NUCLEOTIDE SEQUENCE [LARGE SCALE GENOMIC DNA]</scope>
    <source>
        <strain evidence="12 13">CCUG 42621</strain>
    </source>
</reference>
<feature type="transmembrane region" description="Helical" evidence="9">
    <location>
        <begin position="328"/>
        <end position="351"/>
    </location>
</feature>
<keyword evidence="6" id="KW-0029">Amino-acid transport</keyword>
<evidence type="ECO:0000259" key="11">
    <source>
        <dbReference type="PROSITE" id="PS50928"/>
    </source>
</evidence>
<feature type="domain" description="ABC transmembrane type-1" evidence="11">
    <location>
        <begin position="292"/>
        <end position="482"/>
    </location>
</feature>
<evidence type="ECO:0000256" key="10">
    <source>
        <dbReference type="SAM" id="SignalP"/>
    </source>
</evidence>
<evidence type="ECO:0000256" key="7">
    <source>
        <dbReference type="ARBA" id="ARBA00022989"/>
    </source>
</evidence>
<dbReference type="InterPro" id="IPR010065">
    <property type="entry name" value="AA_ABC_transptr_permease_3TM"/>
</dbReference>
<keyword evidence="8 9" id="KW-0472">Membrane</keyword>
<dbReference type="Gene3D" id="1.10.3720.10">
    <property type="entry name" value="MetI-like"/>
    <property type="match status" value="1"/>
</dbReference>
<dbReference type="CDD" id="cd06261">
    <property type="entry name" value="TM_PBP2"/>
    <property type="match status" value="1"/>
</dbReference>
<dbReference type="NCBIfam" id="TIGR01726">
    <property type="entry name" value="HEQRo_perm_3TM"/>
    <property type="match status" value="1"/>
</dbReference>
<comment type="similarity">
    <text evidence="2">Belongs to the binding-protein-dependent transport system permease family. HisMQ subfamily.</text>
</comment>